<name>A0ABD3N5G7_9STRA</name>
<dbReference type="AlphaFoldDB" id="A0ABD3N5G7"/>
<keyword evidence="3" id="KW-1185">Reference proteome</keyword>
<feature type="region of interest" description="Disordered" evidence="1">
    <location>
        <begin position="80"/>
        <end position="103"/>
    </location>
</feature>
<organism evidence="2 3">
    <name type="scientific">Discostella pseudostelligera</name>
    <dbReference type="NCBI Taxonomy" id="259834"/>
    <lineage>
        <taxon>Eukaryota</taxon>
        <taxon>Sar</taxon>
        <taxon>Stramenopiles</taxon>
        <taxon>Ochrophyta</taxon>
        <taxon>Bacillariophyta</taxon>
        <taxon>Coscinodiscophyceae</taxon>
        <taxon>Thalassiosirophycidae</taxon>
        <taxon>Stephanodiscales</taxon>
        <taxon>Stephanodiscaceae</taxon>
        <taxon>Discostella</taxon>
    </lineage>
</organism>
<dbReference type="Proteomes" id="UP001530293">
    <property type="component" value="Unassembled WGS sequence"/>
</dbReference>
<gene>
    <name evidence="2" type="ORF">ACHAWU_006454</name>
</gene>
<comment type="caution">
    <text evidence="2">The sequence shown here is derived from an EMBL/GenBank/DDBJ whole genome shotgun (WGS) entry which is preliminary data.</text>
</comment>
<evidence type="ECO:0000313" key="3">
    <source>
        <dbReference type="Proteomes" id="UP001530293"/>
    </source>
</evidence>
<protein>
    <submittedName>
        <fullName evidence="2">Uncharacterized protein</fullName>
    </submittedName>
</protein>
<dbReference type="EMBL" id="JALLBG020000031">
    <property type="protein sequence ID" value="KAL3771077.1"/>
    <property type="molecule type" value="Genomic_DNA"/>
</dbReference>
<reference evidence="2 3" key="1">
    <citation type="submission" date="2024-10" db="EMBL/GenBank/DDBJ databases">
        <title>Updated reference genomes for cyclostephanoid diatoms.</title>
        <authorList>
            <person name="Roberts W.R."/>
            <person name="Alverson A.J."/>
        </authorList>
    </citation>
    <scope>NUCLEOTIDE SEQUENCE [LARGE SCALE GENOMIC DNA]</scope>
    <source>
        <strain evidence="2 3">AJA232-27</strain>
    </source>
</reference>
<feature type="compositionally biased region" description="Basic residues" evidence="1">
    <location>
        <begin position="90"/>
        <end position="103"/>
    </location>
</feature>
<evidence type="ECO:0000256" key="1">
    <source>
        <dbReference type="SAM" id="MobiDB-lite"/>
    </source>
</evidence>
<proteinExistence type="predicted"/>
<accession>A0ABD3N5G7</accession>
<sequence>MPTLFESIQPTLGVFEGSDHEIAHSQEFCKFIAAHATSESDFPAECKKYKDAVALLKRHNSNNPYAGMSPGDAVDAMRAKSEGRMNSAQIKRRMTTRKNGRTY</sequence>
<evidence type="ECO:0000313" key="2">
    <source>
        <dbReference type="EMBL" id="KAL3771077.1"/>
    </source>
</evidence>